<dbReference type="HOGENOM" id="CLU_645440_0_0_7"/>
<dbReference type="AlphaFoldDB" id="E3FRK2"/>
<proteinExistence type="predicted"/>
<dbReference type="KEGG" id="sur:STAUR_8024"/>
<dbReference type="Proteomes" id="UP000001351">
    <property type="component" value="Chromosome"/>
</dbReference>
<evidence type="ECO:0000313" key="1">
    <source>
        <dbReference type="EMBL" id="ADO75779.1"/>
    </source>
</evidence>
<evidence type="ECO:0000313" key="2">
    <source>
        <dbReference type="Proteomes" id="UP000001351"/>
    </source>
</evidence>
<protein>
    <submittedName>
        <fullName evidence="1">Uncharacterized protein</fullName>
    </submittedName>
</protein>
<keyword evidence="2" id="KW-1185">Reference proteome</keyword>
<reference evidence="1 2" key="1">
    <citation type="journal article" date="2011" name="Mol. Biol. Evol.">
        <title>Comparative genomic analysis of fruiting body formation in Myxococcales.</title>
        <authorList>
            <person name="Huntley S."/>
            <person name="Hamann N."/>
            <person name="Wegener-Feldbrugge S."/>
            <person name="Treuner-Lange A."/>
            <person name="Kube M."/>
            <person name="Reinhardt R."/>
            <person name="Klages S."/>
            <person name="Muller R."/>
            <person name="Ronning C.M."/>
            <person name="Nierman W.C."/>
            <person name="Sogaard-Andersen L."/>
        </authorList>
    </citation>
    <scope>NUCLEOTIDE SEQUENCE [LARGE SCALE GENOMIC DNA]</scope>
    <source>
        <strain evidence="1 2">DW4/3-1</strain>
    </source>
</reference>
<organism evidence="1 2">
    <name type="scientific">Stigmatella aurantiaca (strain DW4/3-1)</name>
    <dbReference type="NCBI Taxonomy" id="378806"/>
    <lineage>
        <taxon>Bacteria</taxon>
        <taxon>Pseudomonadati</taxon>
        <taxon>Myxococcota</taxon>
        <taxon>Myxococcia</taxon>
        <taxon>Myxococcales</taxon>
        <taxon>Cystobacterineae</taxon>
        <taxon>Archangiaceae</taxon>
        <taxon>Stigmatella</taxon>
    </lineage>
</organism>
<sequence>MNHDDIRTNTMPSRGFQRVYQAGTRDLNGRFMGGTEIMHLAAHAGRLYAATSTMWDQPGEDPAVGAQVLVLDRPGGAWRVDHAFETRNWRMSLVSLTFTGDRHGRTLEAPVPLLLAAPSDGQGHATVHSRDEGSGTWTRMALAAQSPRTASVRSLFLHRDTVTGIEHVFAGTLPGGLFRGGYDASVPGNIHWDEAPELADYKARPMAFAVCNGALHVAIKPHLYRRVDGEAPRWEKVYTLPEDVTRISSGLRGLTTVPHPSGQGECMLAALEGNRARIIRIDPQDDYRATLDLEVLQFLETQWGRRPGYAIVAYDDMTPVPLPGGGTALLIGLEATHSAQHETHPKDGWEPGGRYLIRHPDQHYVLRQIIDPSLDPMPPLVSTRTIRVSPFDPETLYFGGYDPNSMPAHNTGWVFSAPLDVALGA</sequence>
<name>E3FRK2_STIAD</name>
<accession>E3FRK2</accession>
<dbReference type="EMBL" id="CP002271">
    <property type="protein sequence ID" value="ADO75779.1"/>
    <property type="molecule type" value="Genomic_DNA"/>
</dbReference>
<dbReference type="STRING" id="378806.STAUR_8024"/>
<dbReference type="eggNOG" id="COG0657">
    <property type="taxonomic scope" value="Bacteria"/>
</dbReference>
<gene>
    <name evidence="1" type="ordered locus">STAUR_8024</name>
</gene>